<keyword evidence="5 8" id="KW-0378">Hydrolase</keyword>
<comment type="subunit">
    <text evidence="8">Heterodimer. The mRNA-capping enzyme is composed of two separate chains alpha and beta, respectively a mRNA guanylyltransferase and an mRNA 5'-triphosphate monophosphatase.</text>
</comment>
<evidence type="ECO:0000313" key="11">
    <source>
        <dbReference type="Proteomes" id="UP001150538"/>
    </source>
</evidence>
<dbReference type="Pfam" id="PF02940">
    <property type="entry name" value="mRNA_triPase"/>
    <property type="match status" value="2"/>
</dbReference>
<keyword evidence="4 8" id="KW-0507">mRNA processing</keyword>
<evidence type="ECO:0000256" key="1">
    <source>
        <dbReference type="ARBA" id="ARBA00001946"/>
    </source>
</evidence>
<evidence type="ECO:0000259" key="9">
    <source>
        <dbReference type="Pfam" id="PF02940"/>
    </source>
</evidence>
<organism evidence="10 11">
    <name type="scientific">Mycoemilia scoparia</name>
    <dbReference type="NCBI Taxonomy" id="417184"/>
    <lineage>
        <taxon>Eukaryota</taxon>
        <taxon>Fungi</taxon>
        <taxon>Fungi incertae sedis</taxon>
        <taxon>Zoopagomycota</taxon>
        <taxon>Kickxellomycotina</taxon>
        <taxon>Kickxellomycetes</taxon>
        <taxon>Kickxellales</taxon>
        <taxon>Kickxellaceae</taxon>
        <taxon>Mycoemilia</taxon>
    </lineage>
</organism>
<comment type="function">
    <text evidence="8">First step of mRNA capping. Converts the 5'-triphosphate end of a nascent mRNA chain into a diphosphate end.</text>
</comment>
<dbReference type="PANTHER" id="PTHR28118">
    <property type="entry name" value="POLYNUCLEOTIDE 5'-TRIPHOSPHATASE-RELATED"/>
    <property type="match status" value="1"/>
</dbReference>
<dbReference type="CDD" id="cd07470">
    <property type="entry name" value="CYTH-like_mRNA_RTPase"/>
    <property type="match status" value="1"/>
</dbReference>
<evidence type="ECO:0000256" key="4">
    <source>
        <dbReference type="ARBA" id="ARBA00022664"/>
    </source>
</evidence>
<feature type="domain" description="mRNA triphosphatase Cet1-like" evidence="9">
    <location>
        <begin position="44"/>
        <end position="165"/>
    </location>
</feature>
<keyword evidence="6 8" id="KW-0539">Nucleus</keyword>
<feature type="domain" description="mRNA triphosphatase Cet1-like" evidence="9">
    <location>
        <begin position="169"/>
        <end position="229"/>
    </location>
</feature>
<dbReference type="InterPro" id="IPR040343">
    <property type="entry name" value="Cet1/Ctl1"/>
</dbReference>
<proteinExistence type="inferred from homology"/>
<dbReference type="SUPFAM" id="SSF55154">
    <property type="entry name" value="CYTH-like phosphatases"/>
    <property type="match status" value="1"/>
</dbReference>
<dbReference type="GO" id="GO:0004651">
    <property type="term" value="F:polynucleotide 5'-phosphatase activity"/>
    <property type="evidence" value="ECO:0007669"/>
    <property type="project" value="UniProtKB-UniRule"/>
</dbReference>
<dbReference type="InterPro" id="IPR033469">
    <property type="entry name" value="CYTH-like_dom_sf"/>
</dbReference>
<dbReference type="Gene3D" id="3.20.100.10">
    <property type="entry name" value="mRNA triphosphatase Cet1-like"/>
    <property type="match status" value="2"/>
</dbReference>
<gene>
    <name evidence="10" type="primary">CET1</name>
    <name evidence="10" type="ORF">H4219_000030</name>
</gene>
<evidence type="ECO:0000256" key="8">
    <source>
        <dbReference type="RuleBase" id="RU367053"/>
    </source>
</evidence>
<evidence type="ECO:0000256" key="3">
    <source>
        <dbReference type="ARBA" id="ARBA00006345"/>
    </source>
</evidence>
<sequence>MNISELTRKRPYEDSDEELFEKPKTYAPAMTKPEPSIFGITPNQDLLRVLSDFIIKHMSSPGLEIEAKLGTLIDKNTKKRITLPVMCETVLMQDQSWLRFESCMTLKQHAHFNHILNQRTQETNKPRYTGHKILYKHTKEVDRFYTGESEKVRVTTDKETSQVLSLSVPQGDPMMERQKDRVSYKHEIFSFDLTQVTVPAEKPRINPYATGPPPKTPEPKLIHELEIEIADPKRLFDEKNLFIKNSNNHFNDMVQSFLNNMKVLAKSAPPP</sequence>
<reference evidence="10" key="1">
    <citation type="submission" date="2022-07" db="EMBL/GenBank/DDBJ databases">
        <title>Phylogenomic reconstructions and comparative analyses of Kickxellomycotina fungi.</title>
        <authorList>
            <person name="Reynolds N.K."/>
            <person name="Stajich J.E."/>
            <person name="Barry K."/>
            <person name="Grigoriev I.V."/>
            <person name="Crous P."/>
            <person name="Smith M.E."/>
        </authorList>
    </citation>
    <scope>NUCLEOTIDE SEQUENCE</scope>
    <source>
        <strain evidence="10">NBRC 100468</strain>
    </source>
</reference>
<dbReference type="OrthoDB" id="272147at2759"/>
<evidence type="ECO:0000313" key="10">
    <source>
        <dbReference type="EMBL" id="KAJ1922168.1"/>
    </source>
</evidence>
<dbReference type="GO" id="GO:0140818">
    <property type="term" value="F:mRNA 5'-triphosphate monophosphatase activity"/>
    <property type="evidence" value="ECO:0007669"/>
    <property type="project" value="UniProtKB-EC"/>
</dbReference>
<comment type="catalytic activity">
    <reaction evidence="7">
        <text>a 5'-end triphospho-ribonucleoside in mRNA + H2O = a 5'-end diphospho-ribonucleoside in mRNA + phosphate + H(+)</text>
        <dbReference type="Rhea" id="RHEA:67004"/>
        <dbReference type="Rhea" id="RHEA-COMP:17164"/>
        <dbReference type="Rhea" id="RHEA-COMP:17165"/>
        <dbReference type="ChEBI" id="CHEBI:15377"/>
        <dbReference type="ChEBI" id="CHEBI:15378"/>
        <dbReference type="ChEBI" id="CHEBI:43474"/>
        <dbReference type="ChEBI" id="CHEBI:167616"/>
        <dbReference type="ChEBI" id="CHEBI:167618"/>
        <dbReference type="EC" id="3.6.1.74"/>
    </reaction>
    <physiologicalReaction direction="left-to-right" evidence="7">
        <dbReference type="Rhea" id="RHEA:67005"/>
    </physiologicalReaction>
</comment>
<evidence type="ECO:0000256" key="7">
    <source>
        <dbReference type="ARBA" id="ARBA00047740"/>
    </source>
</evidence>
<comment type="subcellular location">
    <subcellularLocation>
        <location evidence="2 8">Nucleus</location>
    </subcellularLocation>
</comment>
<dbReference type="InterPro" id="IPR004206">
    <property type="entry name" value="mRNA_triPase_Cet1"/>
</dbReference>
<accession>A0A9W8A3M8</accession>
<keyword evidence="11" id="KW-1185">Reference proteome</keyword>
<evidence type="ECO:0000256" key="5">
    <source>
        <dbReference type="ARBA" id="ARBA00022801"/>
    </source>
</evidence>
<evidence type="ECO:0000256" key="6">
    <source>
        <dbReference type="ARBA" id="ARBA00023242"/>
    </source>
</evidence>
<evidence type="ECO:0000256" key="2">
    <source>
        <dbReference type="ARBA" id="ARBA00004123"/>
    </source>
</evidence>
<dbReference type="GO" id="GO:0006370">
    <property type="term" value="P:7-methylguanosine mRNA capping"/>
    <property type="evidence" value="ECO:0007669"/>
    <property type="project" value="UniProtKB-UniRule"/>
</dbReference>
<name>A0A9W8A3M8_9FUNG</name>
<comment type="cofactor">
    <cofactor evidence="1 8">
        <name>Mg(2+)</name>
        <dbReference type="ChEBI" id="CHEBI:18420"/>
    </cofactor>
</comment>
<dbReference type="InterPro" id="IPR037009">
    <property type="entry name" value="mRNA_triPase_Cet1_sf"/>
</dbReference>
<comment type="similarity">
    <text evidence="3 8">Belongs to the fungal TPase family.</text>
</comment>
<dbReference type="EC" id="3.6.1.74" evidence="8"/>
<dbReference type="GO" id="GO:0031533">
    <property type="term" value="C:mRNA capping enzyme complex"/>
    <property type="evidence" value="ECO:0007669"/>
    <property type="project" value="UniProtKB-UniRule"/>
</dbReference>
<comment type="caution">
    <text evidence="10">The sequence shown here is derived from an EMBL/GenBank/DDBJ whole genome shotgun (WGS) entry which is preliminary data.</text>
</comment>
<keyword evidence="8" id="KW-0506">mRNA capping</keyword>
<dbReference type="PANTHER" id="PTHR28118:SF1">
    <property type="entry name" value="POLYNUCLEOTIDE 5'-TRIPHOSPHATASE CTL1-RELATED"/>
    <property type="match status" value="1"/>
</dbReference>
<dbReference type="EMBL" id="JANBPU010000001">
    <property type="protein sequence ID" value="KAJ1922168.1"/>
    <property type="molecule type" value="Genomic_DNA"/>
</dbReference>
<dbReference type="AlphaFoldDB" id="A0A9W8A3M8"/>
<dbReference type="Proteomes" id="UP001150538">
    <property type="component" value="Unassembled WGS sequence"/>
</dbReference>
<protein>
    <recommendedName>
        <fullName evidence="8">mRNA-capping enzyme subunit beta</fullName>
        <ecNumber evidence="8">3.6.1.74</ecNumber>
    </recommendedName>
    <alternativeName>
        <fullName evidence="8">mRNA 5'-phosphatase</fullName>
    </alternativeName>
    <alternativeName>
        <fullName evidence="8">mRNA 5'-triphosphate monophosphatase</fullName>
    </alternativeName>
</protein>